<name>A0AAE4TM88_9GAMM</name>
<accession>A0AAE4TM88</accession>
<protein>
    <submittedName>
        <fullName evidence="1">Uncharacterized protein</fullName>
    </submittedName>
</protein>
<dbReference type="AlphaFoldDB" id="A0AAE4TM88"/>
<comment type="caution">
    <text evidence="1">The sequence shown here is derived from an EMBL/GenBank/DDBJ whole genome shotgun (WGS) entry which is preliminary data.</text>
</comment>
<organism evidence="1 2">
    <name type="scientific">Shewanella xiamenensis</name>
    <dbReference type="NCBI Taxonomy" id="332186"/>
    <lineage>
        <taxon>Bacteria</taxon>
        <taxon>Pseudomonadati</taxon>
        <taxon>Pseudomonadota</taxon>
        <taxon>Gammaproteobacteria</taxon>
        <taxon>Alteromonadales</taxon>
        <taxon>Shewanellaceae</taxon>
        <taxon>Shewanella</taxon>
    </lineage>
</organism>
<sequence length="230" mass="24955">MSDLRIALIAEGPTDYVIIEAALKAILPRPFILTQLQPEATQPEMGSGWGGVLKWCYTAAERFAGPVTSDPTLSGYDMVVIHLDVDVAGFSYANCGANVAQMAVDRSWHNLPLNCVCPPAENCADALIPVIESWLGTASLGQSMLCLPSQSSGTWLAAAYLPAGHALLANEPECNDIEGQLERLPKAQKVRKSLREYRAIAPMLTNKWNDVTQLCSQALRFEQSVQTLIP</sequence>
<proteinExistence type="predicted"/>
<dbReference type="Proteomes" id="UP001187859">
    <property type="component" value="Unassembled WGS sequence"/>
</dbReference>
<gene>
    <name evidence="1" type="ORF">QM089_18080</name>
</gene>
<dbReference type="EMBL" id="JASGOQ010000001">
    <property type="protein sequence ID" value="MDV5392107.1"/>
    <property type="molecule type" value="Genomic_DNA"/>
</dbReference>
<dbReference type="RefSeq" id="WP_317520489.1">
    <property type="nucleotide sequence ID" value="NZ_JASGOQ010000001.1"/>
</dbReference>
<reference evidence="1" key="1">
    <citation type="submission" date="2023-05" db="EMBL/GenBank/DDBJ databases">
        <title>Colonisation of extended spectrum b-lactamase- and carbapenemase-producing bacteria on hospital surfaces from low- and middle-income countries.</title>
        <authorList>
            <person name="Nieto-Rosado M."/>
            <person name="Sands K."/>
            <person name="Iregbu K."/>
            <person name="Zahra R."/>
            <person name="Mazarati J.B."/>
            <person name="Mehtar S."/>
            <person name="Barnards-Group B."/>
            <person name="Walsh T.R."/>
        </authorList>
    </citation>
    <scope>NUCLEOTIDE SEQUENCE</scope>
    <source>
        <strain evidence="1">PP-E493</strain>
    </source>
</reference>
<evidence type="ECO:0000313" key="2">
    <source>
        <dbReference type="Proteomes" id="UP001187859"/>
    </source>
</evidence>
<evidence type="ECO:0000313" key="1">
    <source>
        <dbReference type="EMBL" id="MDV5392107.1"/>
    </source>
</evidence>